<dbReference type="Gene3D" id="1.10.287.3240">
    <property type="match status" value="1"/>
</dbReference>
<dbReference type="PANTHER" id="PTHR11671">
    <property type="entry name" value="V-TYPE ATP SYNTHASE SUBUNIT D"/>
    <property type="match status" value="1"/>
</dbReference>
<dbReference type="Proteomes" id="UP000185944">
    <property type="component" value="Unassembled WGS sequence"/>
</dbReference>
<dbReference type="GO" id="GO:0000329">
    <property type="term" value="C:fungal-type vacuole membrane"/>
    <property type="evidence" value="ECO:0007669"/>
    <property type="project" value="EnsemblFungi"/>
</dbReference>
<dbReference type="OrthoDB" id="7676488at2759"/>
<dbReference type="EMBL" id="LTDL01000042">
    <property type="protein sequence ID" value="OAG29099.1"/>
    <property type="molecule type" value="Genomic_DNA"/>
</dbReference>
<dbReference type="GO" id="GO:0046961">
    <property type="term" value="F:proton-transporting ATPase activity, rotational mechanism"/>
    <property type="evidence" value="ECO:0007669"/>
    <property type="project" value="EnsemblFungi"/>
</dbReference>
<comment type="caution">
    <text evidence="4">The sequence shown here is derived from an EMBL/GenBank/DDBJ whole genome shotgun (WGS) entry which is preliminary data.</text>
</comment>
<keyword evidence="2" id="KW-0813">Transport</keyword>
<dbReference type="RefSeq" id="XP_067543844.1">
    <property type="nucleotide sequence ID" value="XM_067688656.1"/>
</dbReference>
<organism evidence="4 5">
    <name type="scientific">Nematocida displodere</name>
    <dbReference type="NCBI Taxonomy" id="1805483"/>
    <lineage>
        <taxon>Eukaryota</taxon>
        <taxon>Fungi</taxon>
        <taxon>Fungi incertae sedis</taxon>
        <taxon>Microsporidia</taxon>
        <taxon>Nematocida</taxon>
    </lineage>
</organism>
<dbReference type="AlphaFoldDB" id="A0A177EDM9"/>
<proteinExistence type="inferred from homology"/>
<evidence type="ECO:0000256" key="2">
    <source>
        <dbReference type="ARBA" id="ARBA00022448"/>
    </source>
</evidence>
<evidence type="ECO:0000256" key="1">
    <source>
        <dbReference type="ARBA" id="ARBA00005850"/>
    </source>
</evidence>
<dbReference type="STRING" id="1805483.A0A177EDM9"/>
<accession>A0A177EDM9</accession>
<name>A0A177EDM9_9MICR</name>
<protein>
    <submittedName>
        <fullName evidence="4">V-type H+-transporting ATPase subunit D</fullName>
    </submittedName>
</protein>
<evidence type="ECO:0000313" key="4">
    <source>
        <dbReference type="EMBL" id="OAG29099.1"/>
    </source>
</evidence>
<dbReference type="GO" id="GO:0000221">
    <property type="term" value="C:vacuolar proton-transporting V-type ATPase, V1 domain"/>
    <property type="evidence" value="ECO:0007669"/>
    <property type="project" value="EnsemblFungi"/>
</dbReference>
<dbReference type="NCBIfam" id="TIGR00309">
    <property type="entry name" value="V_ATPase_subD"/>
    <property type="match status" value="1"/>
</dbReference>
<evidence type="ECO:0000313" key="5">
    <source>
        <dbReference type="Proteomes" id="UP000185944"/>
    </source>
</evidence>
<sequence>MSGTDQKLPVFPTRMTLGILQARTKSAEKGKCLIKRKSDAIQIRHKELAQELWNKKKELGKKMESAFFLLTRAEFYGGDLRLAMHQAKNVPLSVQATAQTIAGMAIPAYTIPEEVQNMFFVGQSGQIISECRMQFISSLALMVEIASTQLSFRMLDEMLLLTNRRVNALEHILIPKLENTIRYVQSELDEQDREEFFRLKKMQSKTGSG</sequence>
<comment type="similarity">
    <text evidence="1">Belongs to the V-ATPase D subunit family.</text>
</comment>
<keyword evidence="5" id="KW-1185">Reference proteome</keyword>
<dbReference type="GO" id="GO:0007035">
    <property type="term" value="P:vacuolar acidification"/>
    <property type="evidence" value="ECO:0007669"/>
    <property type="project" value="EnsemblFungi"/>
</dbReference>
<keyword evidence="3" id="KW-0406">Ion transport</keyword>
<dbReference type="InterPro" id="IPR002699">
    <property type="entry name" value="V_ATPase_D"/>
</dbReference>
<dbReference type="Pfam" id="PF01813">
    <property type="entry name" value="ATP-synt_D"/>
    <property type="match status" value="1"/>
</dbReference>
<dbReference type="GO" id="GO:0045121">
    <property type="term" value="C:membrane raft"/>
    <property type="evidence" value="ECO:0007669"/>
    <property type="project" value="EnsemblFungi"/>
</dbReference>
<evidence type="ECO:0000256" key="3">
    <source>
        <dbReference type="ARBA" id="ARBA00023065"/>
    </source>
</evidence>
<reference evidence="4 5" key="1">
    <citation type="submission" date="2016-02" db="EMBL/GenBank/DDBJ databases">
        <title>Discovery of a natural microsporidian pathogen with a broad tissue tropism in Caenorhabditis elegans.</title>
        <authorList>
            <person name="Luallen R.J."/>
            <person name="Reinke A.W."/>
            <person name="Tong L."/>
            <person name="Botts M.R."/>
            <person name="Felix M.-A."/>
            <person name="Troemel E.R."/>
        </authorList>
    </citation>
    <scope>NUCLEOTIDE SEQUENCE [LARGE SCALE GENOMIC DNA]</scope>
    <source>
        <strain evidence="4 5">JUm2807</strain>
    </source>
</reference>
<dbReference type="VEuPathDB" id="MicrosporidiaDB:NEDG_01238"/>
<gene>
    <name evidence="4" type="ORF">NEDG_01238</name>
</gene>
<dbReference type="GeneID" id="93647588"/>